<organism evidence="7 8">
    <name type="scientific">Allomyces macrogynus (strain ATCC 38327)</name>
    <name type="common">Allomyces javanicus var. macrogynus</name>
    <dbReference type="NCBI Taxonomy" id="578462"/>
    <lineage>
        <taxon>Eukaryota</taxon>
        <taxon>Fungi</taxon>
        <taxon>Fungi incertae sedis</taxon>
        <taxon>Blastocladiomycota</taxon>
        <taxon>Blastocladiomycetes</taxon>
        <taxon>Blastocladiales</taxon>
        <taxon>Blastocladiaceae</taxon>
        <taxon>Allomyces</taxon>
    </lineage>
</organism>
<dbReference type="STRING" id="578462.A0A0L0SB47"/>
<keyword evidence="6" id="KW-0472">Membrane</keyword>
<protein>
    <recommendedName>
        <fullName evidence="9">Apoptogenic protein 1, mitochondrial</fullName>
    </recommendedName>
</protein>
<accession>A0A0L0SB47</accession>
<sequence>MSIIQSTTMLRHFSPLARPACAPLTALACRAHSTVARAGAAADNCDASATLPPTHNKHRAKWLMTPPQPDSGIRLIQFPPAPSRGPVTQRFYSEWEATMAWHHDWWRHHNREYHAELAAFEAAMVRDHGHVKDEDRARFWQEFLDKAAPEQTAYYRAWIKRLCGLILVGGKAAIEAIGGPFGSRVGQ</sequence>
<dbReference type="PANTHER" id="PTHR31107:SF2">
    <property type="entry name" value="CYTOCHROME C OXIDASE ASSEMBLY FACTOR 8"/>
    <property type="match status" value="1"/>
</dbReference>
<evidence type="ECO:0000256" key="6">
    <source>
        <dbReference type="ARBA" id="ARBA00023136"/>
    </source>
</evidence>
<dbReference type="EMBL" id="GG745335">
    <property type="protein sequence ID" value="KNE59657.1"/>
    <property type="molecule type" value="Genomic_DNA"/>
</dbReference>
<dbReference type="GO" id="GO:0005743">
    <property type="term" value="C:mitochondrial inner membrane"/>
    <property type="evidence" value="ECO:0007669"/>
    <property type="project" value="UniProtKB-SubCell"/>
</dbReference>
<evidence type="ECO:0000256" key="1">
    <source>
        <dbReference type="ARBA" id="ARBA00004443"/>
    </source>
</evidence>
<evidence type="ECO:0008006" key="9">
    <source>
        <dbReference type="Google" id="ProtNLM"/>
    </source>
</evidence>
<dbReference type="InterPro" id="IPR018796">
    <property type="entry name" value="COA8"/>
</dbReference>
<dbReference type="OrthoDB" id="5569620at2759"/>
<gene>
    <name evidence="7" type="ORF">AMAG_05131</name>
</gene>
<dbReference type="Proteomes" id="UP000054350">
    <property type="component" value="Unassembled WGS sequence"/>
</dbReference>
<evidence type="ECO:0000256" key="5">
    <source>
        <dbReference type="ARBA" id="ARBA00023128"/>
    </source>
</evidence>
<keyword evidence="5" id="KW-0496">Mitochondrion</keyword>
<comment type="similarity">
    <text evidence="2">Belongs to the COA8 family.</text>
</comment>
<keyword evidence="3" id="KW-0999">Mitochondrion inner membrane</keyword>
<name>A0A0L0SB47_ALLM3</name>
<dbReference type="AlphaFoldDB" id="A0A0L0SB47"/>
<reference evidence="7 8" key="1">
    <citation type="submission" date="2009-11" db="EMBL/GenBank/DDBJ databases">
        <title>Annotation of Allomyces macrogynus ATCC 38327.</title>
        <authorList>
            <consortium name="The Broad Institute Genome Sequencing Platform"/>
            <person name="Russ C."/>
            <person name="Cuomo C."/>
            <person name="Burger G."/>
            <person name="Gray M.W."/>
            <person name="Holland P.W.H."/>
            <person name="King N."/>
            <person name="Lang F.B.F."/>
            <person name="Roger A.J."/>
            <person name="Ruiz-Trillo I."/>
            <person name="Young S.K."/>
            <person name="Zeng Q."/>
            <person name="Gargeya S."/>
            <person name="Fitzgerald M."/>
            <person name="Haas B."/>
            <person name="Abouelleil A."/>
            <person name="Alvarado L."/>
            <person name="Arachchi H.M."/>
            <person name="Berlin A."/>
            <person name="Chapman S.B."/>
            <person name="Gearin G."/>
            <person name="Goldberg J."/>
            <person name="Griggs A."/>
            <person name="Gujja S."/>
            <person name="Hansen M."/>
            <person name="Heiman D."/>
            <person name="Howarth C."/>
            <person name="Larimer J."/>
            <person name="Lui A."/>
            <person name="MacDonald P.J.P."/>
            <person name="McCowen C."/>
            <person name="Montmayeur A."/>
            <person name="Murphy C."/>
            <person name="Neiman D."/>
            <person name="Pearson M."/>
            <person name="Priest M."/>
            <person name="Roberts A."/>
            <person name="Saif S."/>
            <person name="Shea T."/>
            <person name="Sisk P."/>
            <person name="Stolte C."/>
            <person name="Sykes S."/>
            <person name="Wortman J."/>
            <person name="Nusbaum C."/>
            <person name="Birren B."/>
        </authorList>
    </citation>
    <scope>NUCLEOTIDE SEQUENCE [LARGE SCALE GENOMIC DNA]</scope>
    <source>
        <strain evidence="7 8">ATCC 38327</strain>
    </source>
</reference>
<dbReference type="PANTHER" id="PTHR31107">
    <property type="entry name" value="APOPTOGENIC PROTEIN 1, MITOCHONDRIAL"/>
    <property type="match status" value="1"/>
</dbReference>
<dbReference type="GO" id="GO:0097193">
    <property type="term" value="P:intrinsic apoptotic signaling pathway"/>
    <property type="evidence" value="ECO:0007669"/>
    <property type="project" value="InterPro"/>
</dbReference>
<dbReference type="Pfam" id="PF10231">
    <property type="entry name" value="COA8"/>
    <property type="match status" value="1"/>
</dbReference>
<reference evidence="8" key="2">
    <citation type="submission" date="2009-11" db="EMBL/GenBank/DDBJ databases">
        <title>The Genome Sequence of Allomyces macrogynus strain ATCC 38327.</title>
        <authorList>
            <consortium name="The Broad Institute Genome Sequencing Platform"/>
            <person name="Russ C."/>
            <person name="Cuomo C."/>
            <person name="Shea T."/>
            <person name="Young S.K."/>
            <person name="Zeng Q."/>
            <person name="Koehrsen M."/>
            <person name="Haas B."/>
            <person name="Borodovsky M."/>
            <person name="Guigo R."/>
            <person name="Alvarado L."/>
            <person name="Berlin A."/>
            <person name="Borenstein D."/>
            <person name="Chen Z."/>
            <person name="Engels R."/>
            <person name="Freedman E."/>
            <person name="Gellesch M."/>
            <person name="Goldberg J."/>
            <person name="Griggs A."/>
            <person name="Gujja S."/>
            <person name="Heiman D."/>
            <person name="Hepburn T."/>
            <person name="Howarth C."/>
            <person name="Jen D."/>
            <person name="Larson L."/>
            <person name="Lewis B."/>
            <person name="Mehta T."/>
            <person name="Park D."/>
            <person name="Pearson M."/>
            <person name="Roberts A."/>
            <person name="Saif S."/>
            <person name="Shenoy N."/>
            <person name="Sisk P."/>
            <person name="Stolte C."/>
            <person name="Sykes S."/>
            <person name="Walk T."/>
            <person name="White J."/>
            <person name="Yandava C."/>
            <person name="Burger G."/>
            <person name="Gray M.W."/>
            <person name="Holland P.W.H."/>
            <person name="King N."/>
            <person name="Lang F.B.F."/>
            <person name="Roger A.J."/>
            <person name="Ruiz-Trillo I."/>
            <person name="Lander E."/>
            <person name="Nusbaum C."/>
        </authorList>
    </citation>
    <scope>NUCLEOTIDE SEQUENCE [LARGE SCALE GENOMIC DNA]</scope>
    <source>
        <strain evidence="8">ATCC 38327</strain>
    </source>
</reference>
<dbReference type="VEuPathDB" id="FungiDB:AMAG_05131"/>
<evidence type="ECO:0000256" key="4">
    <source>
        <dbReference type="ARBA" id="ARBA00022946"/>
    </source>
</evidence>
<evidence type="ECO:0000313" key="8">
    <source>
        <dbReference type="Proteomes" id="UP000054350"/>
    </source>
</evidence>
<evidence type="ECO:0000313" key="7">
    <source>
        <dbReference type="EMBL" id="KNE59657.1"/>
    </source>
</evidence>
<keyword evidence="4" id="KW-0809">Transit peptide</keyword>
<comment type="subcellular location">
    <subcellularLocation>
        <location evidence="1">Mitochondrion inner membrane</location>
        <topology evidence="1">Peripheral membrane protein</topology>
        <orientation evidence="1">Matrix side</orientation>
    </subcellularLocation>
</comment>
<evidence type="ECO:0000256" key="3">
    <source>
        <dbReference type="ARBA" id="ARBA00022792"/>
    </source>
</evidence>
<keyword evidence="8" id="KW-1185">Reference proteome</keyword>
<evidence type="ECO:0000256" key="2">
    <source>
        <dbReference type="ARBA" id="ARBA00005453"/>
    </source>
</evidence>
<proteinExistence type="inferred from homology"/>